<sequence length="252" mass="28891">MLFSDVYGRNANANFSSPRSPISDSINNALPPIVDENLTPIKNPSPSALNELYIDCNRRLRALDALSENTQLYGRILARKILRAFLHDICHNWIAYAKRENLAEGDITKLMKFLAEEVEGAVVANNIKCILVSEYSIKSFLRNYNVRSKPVTKGRKNSPFCPFCETAEHWHQHCNSVMDIDTRIQKFKVTNKCFLCTNRVHDPKNCYRKDKYCCPKCKKKYHVSVCKTPTREQSVTASTNKTDILKSNFVHL</sequence>
<reference evidence="1" key="1">
    <citation type="submission" date="2020-08" db="EMBL/GenBank/DDBJ databases">
        <title>Multicomponent nature underlies the extraordinary mechanical properties of spider dragline silk.</title>
        <authorList>
            <person name="Kono N."/>
            <person name="Nakamura H."/>
            <person name="Mori M."/>
            <person name="Yoshida Y."/>
            <person name="Ohtoshi R."/>
            <person name="Malay A.D."/>
            <person name="Moran D.A.P."/>
            <person name="Tomita M."/>
            <person name="Numata K."/>
            <person name="Arakawa K."/>
        </authorList>
    </citation>
    <scope>NUCLEOTIDE SEQUENCE</scope>
</reference>
<proteinExistence type="predicted"/>
<name>A0A8X6NII6_NEPPI</name>
<dbReference type="AlphaFoldDB" id="A0A8X6NII6"/>
<evidence type="ECO:0000313" key="1">
    <source>
        <dbReference type="EMBL" id="GFT16824.1"/>
    </source>
</evidence>
<comment type="caution">
    <text evidence="1">The sequence shown here is derived from an EMBL/GenBank/DDBJ whole genome shotgun (WGS) entry which is preliminary data.</text>
</comment>
<evidence type="ECO:0000313" key="2">
    <source>
        <dbReference type="Proteomes" id="UP000887013"/>
    </source>
</evidence>
<dbReference type="Proteomes" id="UP000887013">
    <property type="component" value="Unassembled WGS sequence"/>
</dbReference>
<dbReference type="OrthoDB" id="6155266at2759"/>
<protein>
    <submittedName>
        <fullName evidence="1">Integrase catalytic domain-containing protein</fullName>
    </submittedName>
</protein>
<keyword evidence="2" id="KW-1185">Reference proteome</keyword>
<organism evidence="1 2">
    <name type="scientific">Nephila pilipes</name>
    <name type="common">Giant wood spider</name>
    <name type="synonym">Nephila maculata</name>
    <dbReference type="NCBI Taxonomy" id="299642"/>
    <lineage>
        <taxon>Eukaryota</taxon>
        <taxon>Metazoa</taxon>
        <taxon>Ecdysozoa</taxon>
        <taxon>Arthropoda</taxon>
        <taxon>Chelicerata</taxon>
        <taxon>Arachnida</taxon>
        <taxon>Araneae</taxon>
        <taxon>Araneomorphae</taxon>
        <taxon>Entelegynae</taxon>
        <taxon>Araneoidea</taxon>
        <taxon>Nephilidae</taxon>
        <taxon>Nephila</taxon>
    </lineage>
</organism>
<dbReference type="EMBL" id="BMAW01058551">
    <property type="protein sequence ID" value="GFT16824.1"/>
    <property type="molecule type" value="Genomic_DNA"/>
</dbReference>
<gene>
    <name evidence="1" type="primary">X975_21762</name>
    <name evidence="1" type="ORF">NPIL_436251</name>
</gene>
<accession>A0A8X6NII6</accession>